<reference evidence="4" key="2">
    <citation type="submission" date="2016-04" db="EMBL/GenBank/DDBJ databases">
        <authorList>
            <person name="Shah S.A."/>
            <person name="Garrett R.A."/>
        </authorList>
    </citation>
    <scope>NUCLEOTIDE SEQUENCE [LARGE SCALE GENOMIC DNA]</scope>
    <source>
        <strain evidence="4">ATCC 35091 / DSM 1616 / JCM 8930 / NBRC 15331 / P1</strain>
    </source>
</reference>
<accession>A0A157T461</accession>
<name>A0A157T461_SACSO</name>
<evidence type="ECO:0000313" key="4">
    <source>
        <dbReference type="Proteomes" id="UP000076770"/>
    </source>
</evidence>
<dbReference type="RefSeq" id="WP_010923710.1">
    <property type="nucleotide sequence ID" value="NZ_LT549890.1"/>
</dbReference>
<dbReference type="AlphaFoldDB" id="A0A157T461"/>
<evidence type="ECO:0000313" key="2">
    <source>
        <dbReference type="EMBL" id="QPG49251.1"/>
    </source>
</evidence>
<dbReference type="EMBL" id="CP050869">
    <property type="protein sequence ID" value="QPG49251.1"/>
    <property type="molecule type" value="Genomic_DNA"/>
</dbReference>
<dbReference type="Proteomes" id="UP000594632">
    <property type="component" value="Chromosome"/>
</dbReference>
<evidence type="ECO:0000256" key="1">
    <source>
        <dbReference type="SAM" id="Phobius"/>
    </source>
</evidence>
<gene>
    <name evidence="2" type="ORF">HFC64_04780</name>
    <name evidence="3" type="ORF">SSOP1_2114</name>
</gene>
<evidence type="ECO:0000313" key="5">
    <source>
        <dbReference type="Proteomes" id="UP000594632"/>
    </source>
</evidence>
<proteinExistence type="predicted"/>
<dbReference type="EMBL" id="LT549890">
    <property type="protein sequence ID" value="SAI85668.1"/>
    <property type="molecule type" value="Genomic_DNA"/>
</dbReference>
<organism evidence="3 4">
    <name type="scientific">Saccharolobus solfataricus</name>
    <name type="common">Sulfolobus solfataricus</name>
    <dbReference type="NCBI Taxonomy" id="2287"/>
    <lineage>
        <taxon>Archaea</taxon>
        <taxon>Thermoproteota</taxon>
        <taxon>Thermoprotei</taxon>
        <taxon>Sulfolobales</taxon>
        <taxon>Sulfolobaceae</taxon>
        <taxon>Saccharolobus</taxon>
    </lineage>
</organism>
<evidence type="ECO:0000313" key="3">
    <source>
        <dbReference type="EMBL" id="SAI85668.1"/>
    </source>
</evidence>
<reference evidence="3" key="1">
    <citation type="submission" date="2016-04" db="EMBL/GenBank/DDBJ databases">
        <authorList>
            <person name="Evans L.H."/>
            <person name="Alamgir A."/>
            <person name="Owens N."/>
            <person name="Weber N.D."/>
            <person name="Virtaneva K."/>
            <person name="Barbian K."/>
            <person name="Babar A."/>
            <person name="Rosenke K."/>
        </authorList>
    </citation>
    <scope>NUCLEOTIDE SEQUENCE</scope>
    <source>
        <strain evidence="3">P1</strain>
    </source>
</reference>
<dbReference type="GeneID" id="27428309"/>
<keyword evidence="1" id="KW-0812">Transmembrane</keyword>
<sequence length="640" mass="71532">MRRDVDESLGDALRECDVDYYLLVGNEIPPLIIGLVIMGLAYTLALTLAFIDRYNEAVAEVNRILNIARGRGSIYDAESFYGLGLASIIANAARLGRDVKPGDADIALRIASFTIQRVASPDLIKSVLGALEPLHGKAPHRYLELLAAALNMENLDLITVRYIFDKLNEILDNYCDVVRGYAWSLVHAIIAYANLLSRYFGHFNSEEVGDMVGRVVDLLNELGRFKSSLGVIARADALAPALDSEYVRGLMKEKLGIDVVGKASEILEELNDMRERVQELMGDKEFMSYIESRSVKADEEAVRRSILEAASHLKHALVFYRLDNNELDEARDLFNEAAEERREIGDYEDYLVARSLALRVEAIKGSLVGEKLVDGFRQLYEEAFNKKRFSMPTARYLSFASGILGEYLVSLALTGDHETINKLLEGHLWVLNAVRSVSVLTRLMLNALLSPRGRLSSELKGKLSVNPEELIYAFGYDKLRKYLPALRVALGIAKPEVGIKLCEEFNDEVCIDFVLAVKGNSAVVKQLREGVINAFNNSLKGFGFDVESLINEFRGLVSGLDGRSLVQLIAPSNSMAQLALMLRALINGNKELAKAHALYGAIYYSRKLLRRLYLEVYKECCDLESESFRLALARLFFFHV</sequence>
<reference evidence="2 5" key="3">
    <citation type="journal article" date="2020" name="Nat. Commun.">
        <title>The structures of two archaeal type IV pili illuminate evolutionary relationships.</title>
        <authorList>
            <person name="Wang F."/>
            <person name="Baquero D.P."/>
            <person name="Su Z."/>
            <person name="Beltran L.C."/>
            <person name="Prangishvili D."/>
            <person name="Krupovic M."/>
            <person name="Egelman E.H."/>
        </authorList>
    </citation>
    <scope>NUCLEOTIDE SEQUENCE [LARGE SCALE GENOMIC DNA]</scope>
    <source>
        <strain evidence="2 5">POZ149</strain>
    </source>
</reference>
<feature type="transmembrane region" description="Helical" evidence="1">
    <location>
        <begin position="31"/>
        <end position="51"/>
    </location>
</feature>
<protein>
    <submittedName>
        <fullName evidence="3">Uncharacterized protein</fullName>
    </submittedName>
</protein>
<keyword evidence="1" id="KW-0472">Membrane</keyword>
<keyword evidence="1" id="KW-1133">Transmembrane helix</keyword>
<dbReference type="PATRIC" id="fig|2287.9.peg.2218"/>
<dbReference type="GeneID" id="1453500"/>
<dbReference type="Proteomes" id="UP000076770">
    <property type="component" value="Chromosome i"/>
</dbReference>
<dbReference type="OrthoDB" id="30379at2157"/>